<accession>A0AAV2G4G9</accession>
<evidence type="ECO:0000313" key="2">
    <source>
        <dbReference type="EMBL" id="CAL1405540.1"/>
    </source>
</evidence>
<feature type="region of interest" description="Disordered" evidence="1">
    <location>
        <begin position="1"/>
        <end position="105"/>
    </location>
</feature>
<feature type="compositionally biased region" description="Basic and acidic residues" evidence="1">
    <location>
        <begin position="9"/>
        <end position="32"/>
    </location>
</feature>
<protein>
    <submittedName>
        <fullName evidence="2">Uncharacterized protein</fullName>
    </submittedName>
</protein>
<gene>
    <name evidence="2" type="ORF">LTRI10_LOCUS45320</name>
</gene>
<feature type="compositionally biased region" description="Polar residues" evidence="1">
    <location>
        <begin position="34"/>
        <end position="57"/>
    </location>
</feature>
<dbReference type="AlphaFoldDB" id="A0AAV2G4G9"/>
<proteinExistence type="predicted"/>
<sequence length="167" mass="18204">MICEQDFAGDQRHHNPKEKVKKNPELRQEGKRQTGMQSTQKWVPRTHSQTSESNKGTRNPEKSVEAQLRSGGNTDTHKLPTGENRNVLADPERASSMPNRTQGLSKMVGKERIHNAGGGAAKPAGLPLDKATMVDENHLGALEGDAFVKSKNIAGEEPCLAPSVVYN</sequence>
<name>A0AAV2G4G9_9ROSI</name>
<evidence type="ECO:0000313" key="3">
    <source>
        <dbReference type="Proteomes" id="UP001497516"/>
    </source>
</evidence>
<evidence type="ECO:0000256" key="1">
    <source>
        <dbReference type="SAM" id="MobiDB-lite"/>
    </source>
</evidence>
<reference evidence="2 3" key="1">
    <citation type="submission" date="2024-04" db="EMBL/GenBank/DDBJ databases">
        <authorList>
            <person name="Fracassetti M."/>
        </authorList>
    </citation>
    <scope>NUCLEOTIDE SEQUENCE [LARGE SCALE GENOMIC DNA]</scope>
</reference>
<organism evidence="2 3">
    <name type="scientific">Linum trigynum</name>
    <dbReference type="NCBI Taxonomy" id="586398"/>
    <lineage>
        <taxon>Eukaryota</taxon>
        <taxon>Viridiplantae</taxon>
        <taxon>Streptophyta</taxon>
        <taxon>Embryophyta</taxon>
        <taxon>Tracheophyta</taxon>
        <taxon>Spermatophyta</taxon>
        <taxon>Magnoliopsida</taxon>
        <taxon>eudicotyledons</taxon>
        <taxon>Gunneridae</taxon>
        <taxon>Pentapetalae</taxon>
        <taxon>rosids</taxon>
        <taxon>fabids</taxon>
        <taxon>Malpighiales</taxon>
        <taxon>Linaceae</taxon>
        <taxon>Linum</taxon>
    </lineage>
</organism>
<dbReference type="EMBL" id="OZ034821">
    <property type="protein sequence ID" value="CAL1405540.1"/>
    <property type="molecule type" value="Genomic_DNA"/>
</dbReference>
<dbReference type="Proteomes" id="UP001497516">
    <property type="component" value="Chromosome 8"/>
</dbReference>
<keyword evidence="3" id="KW-1185">Reference proteome</keyword>